<keyword evidence="4" id="KW-1185">Reference proteome</keyword>
<dbReference type="Proteomes" id="UP000320580">
    <property type="component" value="Chromosome"/>
</dbReference>
<feature type="transmembrane region" description="Helical" evidence="2">
    <location>
        <begin position="24"/>
        <end position="47"/>
    </location>
</feature>
<gene>
    <name evidence="3" type="ORF">FQU76_12135</name>
</gene>
<dbReference type="RefSeq" id="WP_146480428.1">
    <property type="nucleotide sequence ID" value="NZ_CP042266.1"/>
</dbReference>
<name>A0A5B8IG79_9ACTN</name>
<reference evidence="3 4" key="1">
    <citation type="submission" date="2019-07" db="EMBL/GenBank/DDBJ databases">
        <authorList>
            <person name="Zhu P."/>
        </authorList>
    </citation>
    <scope>NUCLEOTIDE SEQUENCE [LARGE SCALE GENOMIC DNA]</scope>
    <source>
        <strain evidence="3 4">SSL-25</strain>
    </source>
</reference>
<feature type="compositionally biased region" description="Basic and acidic residues" evidence="1">
    <location>
        <begin position="200"/>
        <end position="222"/>
    </location>
</feature>
<keyword evidence="2" id="KW-1133">Transmembrane helix</keyword>
<keyword evidence="2" id="KW-0472">Membrane</keyword>
<evidence type="ECO:0000313" key="4">
    <source>
        <dbReference type="Proteomes" id="UP000320580"/>
    </source>
</evidence>
<dbReference type="OrthoDB" id="3874249at2"/>
<evidence type="ECO:0000256" key="1">
    <source>
        <dbReference type="SAM" id="MobiDB-lite"/>
    </source>
</evidence>
<evidence type="ECO:0008006" key="5">
    <source>
        <dbReference type="Google" id="ProtNLM"/>
    </source>
</evidence>
<proteinExistence type="predicted"/>
<organism evidence="3 4">
    <name type="scientific">Streptomyces qinzhouensis</name>
    <dbReference type="NCBI Taxonomy" id="2599401"/>
    <lineage>
        <taxon>Bacteria</taxon>
        <taxon>Bacillati</taxon>
        <taxon>Actinomycetota</taxon>
        <taxon>Actinomycetes</taxon>
        <taxon>Kitasatosporales</taxon>
        <taxon>Streptomycetaceae</taxon>
        <taxon>Streptomyces</taxon>
    </lineage>
</organism>
<feature type="transmembrane region" description="Helical" evidence="2">
    <location>
        <begin position="93"/>
        <end position="113"/>
    </location>
</feature>
<feature type="compositionally biased region" description="Pro residues" evidence="1">
    <location>
        <begin position="171"/>
        <end position="190"/>
    </location>
</feature>
<dbReference type="KEGG" id="sqz:FQU76_12135"/>
<keyword evidence="2" id="KW-0812">Transmembrane</keyword>
<feature type="compositionally biased region" description="Low complexity" evidence="1">
    <location>
        <begin position="138"/>
        <end position="170"/>
    </location>
</feature>
<feature type="transmembrane region" description="Helical" evidence="2">
    <location>
        <begin position="59"/>
        <end position="81"/>
    </location>
</feature>
<accession>A0A5B8IG79</accession>
<dbReference type="EMBL" id="CP042266">
    <property type="protein sequence ID" value="QDY77142.1"/>
    <property type="molecule type" value="Genomic_DNA"/>
</dbReference>
<protein>
    <recommendedName>
        <fullName evidence="5">Integral membrane protein</fullName>
    </recommendedName>
</protein>
<dbReference type="AlphaFoldDB" id="A0A5B8IG79"/>
<evidence type="ECO:0000256" key="2">
    <source>
        <dbReference type="SAM" id="Phobius"/>
    </source>
</evidence>
<feature type="region of interest" description="Disordered" evidence="1">
    <location>
        <begin position="138"/>
        <end position="222"/>
    </location>
</feature>
<sequence>MHGPGYGPGYGPPRAKPRSTAEVVTLRILFVLLAIGSWGIFAWLTMLRIAVMRRKRTDWLLFVLCCLVTMGLFIMVGFWGSDPDTEEGNNVDLLTGLGLLVVALVVAFYYLVVDVRFQQELRRQWQSPRPYRAPVAGSGFGFGPAPQGPGQAPTVPGYGYPPQRPGYGYPPVNPAPAPVPPPPAAPPTHHQPPATGPRIDQVRAELDELSDYLRKDREERDR</sequence>
<evidence type="ECO:0000313" key="3">
    <source>
        <dbReference type="EMBL" id="QDY77142.1"/>
    </source>
</evidence>